<reference evidence="2" key="2">
    <citation type="journal article" date="2024" name="Plant">
        <title>Genomic evolution and insights into agronomic trait innovations of Sesamum species.</title>
        <authorList>
            <person name="Miao H."/>
            <person name="Wang L."/>
            <person name="Qu L."/>
            <person name="Liu H."/>
            <person name="Sun Y."/>
            <person name="Le M."/>
            <person name="Wang Q."/>
            <person name="Wei S."/>
            <person name="Zheng Y."/>
            <person name="Lin W."/>
            <person name="Duan Y."/>
            <person name="Cao H."/>
            <person name="Xiong S."/>
            <person name="Wang X."/>
            <person name="Wei L."/>
            <person name="Li C."/>
            <person name="Ma Q."/>
            <person name="Ju M."/>
            <person name="Zhao R."/>
            <person name="Li G."/>
            <person name="Mu C."/>
            <person name="Tian Q."/>
            <person name="Mei H."/>
            <person name="Zhang T."/>
            <person name="Gao T."/>
            <person name="Zhang H."/>
        </authorList>
    </citation>
    <scope>NUCLEOTIDE SEQUENCE</scope>
    <source>
        <strain evidence="2">G02</strain>
    </source>
</reference>
<evidence type="ECO:0000259" key="1">
    <source>
        <dbReference type="Pfam" id="PF07727"/>
    </source>
</evidence>
<evidence type="ECO:0000313" key="2">
    <source>
        <dbReference type="EMBL" id="KAL0315371.1"/>
    </source>
</evidence>
<gene>
    <name evidence="2" type="ORF">Sradi_5415300</name>
</gene>
<comment type="caution">
    <text evidence="2">The sequence shown here is derived from an EMBL/GenBank/DDBJ whole genome shotgun (WGS) entry which is preliminary data.</text>
</comment>
<dbReference type="PANTHER" id="PTHR34222:SF99">
    <property type="entry name" value="PROTEIN, PUTATIVE-RELATED"/>
    <property type="match status" value="1"/>
</dbReference>
<organism evidence="2">
    <name type="scientific">Sesamum radiatum</name>
    <name type="common">Black benniseed</name>
    <dbReference type="NCBI Taxonomy" id="300843"/>
    <lineage>
        <taxon>Eukaryota</taxon>
        <taxon>Viridiplantae</taxon>
        <taxon>Streptophyta</taxon>
        <taxon>Embryophyta</taxon>
        <taxon>Tracheophyta</taxon>
        <taxon>Spermatophyta</taxon>
        <taxon>Magnoliopsida</taxon>
        <taxon>eudicotyledons</taxon>
        <taxon>Gunneridae</taxon>
        <taxon>Pentapetalae</taxon>
        <taxon>asterids</taxon>
        <taxon>lamiids</taxon>
        <taxon>Lamiales</taxon>
        <taxon>Pedaliaceae</taxon>
        <taxon>Sesamum</taxon>
    </lineage>
</organism>
<dbReference type="EMBL" id="JACGWJ010000025">
    <property type="protein sequence ID" value="KAL0315371.1"/>
    <property type="molecule type" value="Genomic_DNA"/>
</dbReference>
<dbReference type="SUPFAM" id="SSF56672">
    <property type="entry name" value="DNA/RNA polymerases"/>
    <property type="match status" value="1"/>
</dbReference>
<protein>
    <submittedName>
        <fullName evidence="2">Retrovirus-related Pol polyprotein from transposon RE1</fullName>
    </submittedName>
</protein>
<feature type="domain" description="Reverse transcriptase Ty1/copia-type" evidence="1">
    <location>
        <begin position="277"/>
        <end position="516"/>
    </location>
</feature>
<dbReference type="InterPro" id="IPR013103">
    <property type="entry name" value="RVT_2"/>
</dbReference>
<name>A0AAW2LCA1_SESRA</name>
<dbReference type="AlphaFoldDB" id="A0AAW2LCA1"/>
<dbReference type="InterPro" id="IPR043502">
    <property type="entry name" value="DNA/RNA_pol_sf"/>
</dbReference>
<dbReference type="Pfam" id="PF07727">
    <property type="entry name" value="RVT_2"/>
    <property type="match status" value="1"/>
</dbReference>
<proteinExistence type="predicted"/>
<reference evidence="2" key="1">
    <citation type="submission" date="2020-06" db="EMBL/GenBank/DDBJ databases">
        <authorList>
            <person name="Li T."/>
            <person name="Hu X."/>
            <person name="Zhang T."/>
            <person name="Song X."/>
            <person name="Zhang H."/>
            <person name="Dai N."/>
            <person name="Sheng W."/>
            <person name="Hou X."/>
            <person name="Wei L."/>
        </authorList>
    </citation>
    <scope>NUCLEOTIDE SEQUENCE</scope>
    <source>
        <strain evidence="2">G02</strain>
        <tissue evidence="2">Leaf</tissue>
    </source>
</reference>
<dbReference type="PANTHER" id="PTHR34222">
    <property type="entry name" value="GAG_PRE-INTEGRS DOMAIN-CONTAINING PROTEIN"/>
    <property type="match status" value="1"/>
</dbReference>
<accession>A0AAW2LCA1</accession>
<sequence>MDPLPDVKKAFGMILSVEKQRSMNLSMTDSYNNNSAYLVAGKENRQGYNDKHIQKRKLFLDKRLLIYDHCRKSDHSKESCFKLFGVPDWYKNLPEQTKKGDGVRNFAATVGNSVQHRGSNLLQNNAHNQNTLAAMMAKMLKLMKDKNLSSDPLTTTYANYAYLMKNLQDLKINKTLAKGTVFKGLYMFRQKTDGNSLYSRLNSAHVSCSATRNCNKSIWHRHLGHSSIQAMKHIPVIGSVNYFTIFVCEEPRSFAEVVTHPESRDAMNHEIQALEKNYTWRVTPLPAGKKATGCKWIYKTKLKADGNVERYKARLVAKGFNQVEGINYTESFCPVAKAITVKVFLALAASYAWPIQQLDINNAFLHGYLDEDLYMLPLKGYNDVKSGLVCKLELSLYGLKLESRQWNLEFTIKLEAYGFVQSAHDYCLFTMITDFCRMFLLVYVDNILITGPSLSEIQKVKSYLYNLFTIKDLGDARYFLGLEISRNSSSTYLAQYTLDIIKDAGLLYSKAATTPLPHGSKFTDDCGAKLQHPDTYRRLIGHLLYLGFTKLDISHSV</sequence>